<protein>
    <recommendedName>
        <fullName evidence="4">Transmembrane protein</fullName>
    </recommendedName>
</protein>
<evidence type="ECO:0008006" key="4">
    <source>
        <dbReference type="Google" id="ProtNLM"/>
    </source>
</evidence>
<organism evidence="2 3">
    <name type="scientific">Candidatus Chazhemtobacterium aquaticus</name>
    <dbReference type="NCBI Taxonomy" id="2715735"/>
    <lineage>
        <taxon>Bacteria</taxon>
        <taxon>Candidatus Chazhemtobacteraceae</taxon>
        <taxon>Candidatus Chazhemtobacterium</taxon>
    </lineage>
</organism>
<dbReference type="InterPro" id="IPR043723">
    <property type="entry name" value="DUF5665"/>
</dbReference>
<evidence type="ECO:0000313" key="3">
    <source>
        <dbReference type="Proteomes" id="UP000463983"/>
    </source>
</evidence>
<keyword evidence="1" id="KW-0812">Transmembrane</keyword>
<accession>A0A857N6B2</accession>
<keyword evidence="3" id="KW-1185">Reference proteome</keyword>
<keyword evidence="1" id="KW-1133">Transmembrane helix</keyword>
<dbReference type="EMBL" id="CP047901">
    <property type="protein sequence ID" value="QHO63636.1"/>
    <property type="molecule type" value="Genomic_DNA"/>
</dbReference>
<dbReference type="Proteomes" id="UP000463983">
    <property type="component" value="Chromosome"/>
</dbReference>
<name>A0A857N6B2_9BACT</name>
<feature type="transmembrane region" description="Helical" evidence="1">
    <location>
        <begin position="67"/>
        <end position="89"/>
    </location>
</feature>
<dbReference type="Pfam" id="PF18910">
    <property type="entry name" value="DUF5665"/>
    <property type="match status" value="1"/>
</dbReference>
<reference evidence="3" key="1">
    <citation type="journal article" date="2020" name="Microorganisms">
        <title>Complete Genome of a Member of a New Bacterial Lineage in the Microgenomates Group Reveals an Unusual Nucleotide Composition Disparity Between Two Strands of DNA and Limited Metabolic Potential.</title>
        <authorList>
            <person name="Kadnikov V.V."/>
            <person name="Mardanov A.V."/>
            <person name="Beletsky A.V."/>
            <person name="Karnachuk O.V."/>
            <person name="Ravin N.V."/>
        </authorList>
    </citation>
    <scope>NUCLEOTIDE SEQUENCE [LARGE SCALE GENOMIC DNA]</scope>
</reference>
<keyword evidence="1" id="KW-0472">Membrane</keyword>
<dbReference type="KEGG" id="caqa:MICH65_0655"/>
<dbReference type="AlphaFoldDB" id="A0A857N6B2"/>
<feature type="transmembrane region" description="Helical" evidence="1">
    <location>
        <begin position="36"/>
        <end position="61"/>
    </location>
</feature>
<dbReference type="RefSeq" id="WP_161932008.1">
    <property type="nucleotide sequence ID" value="NZ_CP047901.1"/>
</dbReference>
<evidence type="ECO:0000313" key="2">
    <source>
        <dbReference type="EMBL" id="QHO63636.1"/>
    </source>
</evidence>
<evidence type="ECO:0000256" key="1">
    <source>
        <dbReference type="SAM" id="Phobius"/>
    </source>
</evidence>
<sequence length="95" mass="10310">MTKSATSPKALRLQAKSPNNVRVNDEQQRLSYNRAFFLNLVGGIGWALGMTVGFALLVSLISLVFSYLGGLPLIGNFFATIINHTLTAIESRPSL</sequence>
<proteinExistence type="predicted"/>
<gene>
    <name evidence="2" type="ORF">MICH65_0655</name>
</gene>